<evidence type="ECO:0000259" key="3">
    <source>
        <dbReference type="SMART" id="SM00181"/>
    </source>
</evidence>
<feature type="domain" description="EGF-like" evidence="3">
    <location>
        <begin position="1123"/>
        <end position="1158"/>
    </location>
</feature>
<organism evidence="4 5">
    <name type="scientific">Paramecium octaurelia</name>
    <dbReference type="NCBI Taxonomy" id="43137"/>
    <lineage>
        <taxon>Eukaryota</taxon>
        <taxon>Sar</taxon>
        <taxon>Alveolata</taxon>
        <taxon>Ciliophora</taxon>
        <taxon>Intramacronucleata</taxon>
        <taxon>Oligohymenophorea</taxon>
        <taxon>Peniculida</taxon>
        <taxon>Parameciidae</taxon>
        <taxon>Paramecium</taxon>
    </lineage>
</organism>
<feature type="domain" description="EGF-like" evidence="3">
    <location>
        <begin position="516"/>
        <end position="550"/>
    </location>
</feature>
<dbReference type="PANTHER" id="PTHR23275:SF100">
    <property type="entry name" value="EGF-LIKE DOMAIN-CONTAINING PROTEIN"/>
    <property type="match status" value="1"/>
</dbReference>
<dbReference type="InterPro" id="IPR052798">
    <property type="entry name" value="Giardia_VSA"/>
</dbReference>
<feature type="domain" description="EGF-like" evidence="3">
    <location>
        <begin position="718"/>
        <end position="749"/>
    </location>
</feature>
<feature type="domain" description="EGF-like" evidence="3">
    <location>
        <begin position="202"/>
        <end position="234"/>
    </location>
</feature>
<dbReference type="OrthoDB" id="28443at2759"/>
<dbReference type="Proteomes" id="UP000683925">
    <property type="component" value="Unassembled WGS sequence"/>
</dbReference>
<proteinExistence type="predicted"/>
<feature type="domain" description="EGF-like" evidence="3">
    <location>
        <begin position="1478"/>
        <end position="1511"/>
    </location>
</feature>
<feature type="domain" description="EGF-like" evidence="3">
    <location>
        <begin position="1524"/>
        <end position="1566"/>
    </location>
</feature>
<sequence>MQFFLYFIVLTGILQSGATIINQPGNSIQNQVVQFPQYACLNGYFFNGQICSQCQSMQNGFCTCSKYGECDQITCTIGFYLVGSQCVQNPDSNCLKGSLSSDGSTVICLQCSGLTTLIGGICIANNNCQQFDATTGICKQCQSGYFTSVGLGYEDSQTVSSAYYLSMNQCKQCLSNCLSCQNEQLCKVCSSGYFLQESKCFQCINYVAHCQTCETSSKCTSCDAEYYLNNNQCLSCTQQINNCSSCSLDQSNQLVCSKCKVGSYLNNNQCPLCSTSISYCQQCQNSTTCQGCYKGFYLSSNMCKMCSGSISNCLFCSDSNTCNTCQDGYYLQGNACIKCSISLSNCGTCSNSQNCTGCLPGYYLDGNKICQTCSGSINNCSICTNSTKCDKCKTGNYWDGTNCQACTDTNCTECSNNSSCSTCLVGFSTDNTKCTACSSVQCTTCTGENYLYDGSCSTCSLEMNGCKYCGYDGNNLKCTQCVPGYDQPASNTQPCQSDGGANCNAQQFPYGNTCKSCSQGIAHCSECSYQNQQLVCTKCDTGYDLGGSCEPCQSSSGSGSGSGSSSADCQKCAQGTYFDGASTSCKTCSGIQNCSTCSNASTCTKCITGYYWNNSSCVLCAKTIFNCGECSDSSTCTQCLPGFILDGNNCIPCSYFISNCFVCKTNSTCLQCASGNYLNAQNTCSPCDDSNCINCSQSPSQCTACASGTYLNGTQCQSCSTISKCIACSTSSKCTACQSGTFLKNDQCQTCDDQNCTQCNSSSNCTACVAGYYVNNNGCTQCPNGCTSCVSNSQCNQCATGFYLDGNTCTNCTNSLTKCLACISTSTCTNCDVGNFLDGNSCTQCPSTLSSCSACKSNTICIACNSGNYLNGSQCSSCNDTNCLTCTDANTCISCAPNYMVLNNACTKCTGYSDKCTSCSNGYCNGCIANYLIQSDGTCLKCPDNCSKGCIKNTQANANPTTCNTCQDQYYLTSSGLCAKCQSPFLRCSYDSGTQQVYPTQCVDGYFLVNRSCIKAQDENTCSKLYQPNDGTQINSQLCQDCWPSYSQSNQICYKCSNCADNSCSLDQNNKPICSQCVNYYYSDSNSICQQCVANCIQCNAAGIENCQQCDTGYYKSSNACIACTTDNNNKPTCLNCSNETTCSTCSNGYFESNGQCLACQYGCNQCVSPGNACTGCITGFYLQNGGCVKDLGNCLEKQQNQNNGCQICAYGFYPIKGWLSQQGQSQVVDTSCLQCVNPQAAFVCRTNPSDNQFTSASYGSIPSLKNLNYFKTAAPLGSTRQTSPQCKLGSFWTQQSCMPCPTVNNGICSSCNNFTSCTQIQCNVQYQLITIKNVQQCAQIPTGCTDIQYSDKMISLACTKCSAGYTLIGNICISVNGCLTIDQNNGACSSCINGYYFNWDFVLTSPNTQLSINTYYYQYFNPFCSKCNAGCAICPSQYTCTQCLPGYFWYQSTLTTNPYSFKSYTNAQTNASGQCVACPKNCQTCTSATVCTACNTNFTVDPNSTNGDCICSSPYTYNQTNQSCTLLSSGNTTCSFGGCIQCNSDNTQCQACRPQYALTGPTSCTQCLNCNQCSLQIGTSNPTCLECADGYYKVQAYDGAPITCQLCSQSLNNSLRCQGVLENQTQLTVIQCVDNYFLFGNACYQVGNSNCFTISNTNSQSCQQCLPGYTLYGNNCDQCNTKILNCLTCISNLDQSGLICQSCINGYVLNTNTNSCQQCPPGCQTCKVTGTDAPYTLSCNTCADGNYIDGNGNCWGCPFDCKSCDSKYNCNTCKDGYYLVQSSITFNTKSYVFKPCYPCQNNCATCTGPTGNICQTCKAGFVLQNGGCIDLTLKIQNDQNNYSLANCYSSDSTGCTVCLAGFFLDSQRVCQECVSPYNNFVCGLKAVSSTTPTDNTSGQTDTSNPSRNTTTNQIEIGYNPTQPSSLSQILVAILIHMIQ</sequence>
<feature type="domain" description="EGF-like" evidence="3">
    <location>
        <begin position="1799"/>
        <end position="1830"/>
    </location>
</feature>
<protein>
    <recommendedName>
        <fullName evidence="3">EGF-like domain-containing protein</fullName>
    </recommendedName>
</protein>
<evidence type="ECO:0000313" key="5">
    <source>
        <dbReference type="Proteomes" id="UP000683925"/>
    </source>
</evidence>
<comment type="caution">
    <text evidence="4">The sequence shown here is derived from an EMBL/GenBank/DDBJ whole genome shotgun (WGS) entry which is preliminary data.</text>
</comment>
<dbReference type="PANTHER" id="PTHR23275">
    <property type="entry name" value="CABRIOLET.-RELATED"/>
    <property type="match status" value="1"/>
</dbReference>
<dbReference type="OMA" id="VECNCAE"/>
<keyword evidence="2" id="KW-0732">Signal</keyword>
<feature type="signal peptide" evidence="2">
    <location>
        <begin position="1"/>
        <end position="18"/>
    </location>
</feature>
<feature type="domain" description="EGF-like" evidence="3">
    <location>
        <begin position="652"/>
        <end position="685"/>
    </location>
</feature>
<feature type="domain" description="EGF-like" evidence="3">
    <location>
        <begin position="686"/>
        <end position="717"/>
    </location>
</feature>
<evidence type="ECO:0000256" key="1">
    <source>
        <dbReference type="SAM" id="MobiDB-lite"/>
    </source>
</evidence>
<feature type="domain" description="EGF-like" evidence="3">
    <location>
        <begin position="1159"/>
        <end position="1189"/>
    </location>
</feature>
<feature type="domain" description="EGF-like" evidence="3">
    <location>
        <begin position="235"/>
        <end position="271"/>
    </location>
</feature>
<gene>
    <name evidence="4" type="ORF">POCTA_138.1.T0410245</name>
</gene>
<feature type="domain" description="EGF-like" evidence="3">
    <location>
        <begin position="750"/>
        <end position="780"/>
    </location>
</feature>
<feature type="domain" description="EGF-like" evidence="3">
    <location>
        <begin position="272"/>
        <end position="304"/>
    </location>
</feature>
<feature type="domain" description="EGF-like" evidence="3">
    <location>
        <begin position="587"/>
        <end position="618"/>
    </location>
</feature>
<evidence type="ECO:0000256" key="2">
    <source>
        <dbReference type="SAM" id="SignalP"/>
    </source>
</evidence>
<feature type="domain" description="EGF-like" evidence="3">
    <location>
        <begin position="372"/>
        <end position="404"/>
    </location>
</feature>
<name>A0A8S1UB13_PAROT</name>
<dbReference type="SMART" id="SM00261">
    <property type="entry name" value="FU"/>
    <property type="match status" value="20"/>
</dbReference>
<feature type="region of interest" description="Disordered" evidence="1">
    <location>
        <begin position="1890"/>
        <end position="1920"/>
    </location>
</feature>
<dbReference type="SMART" id="SM00181">
    <property type="entry name" value="EGF"/>
    <property type="match status" value="23"/>
</dbReference>
<feature type="domain" description="EGF-like" evidence="3">
    <location>
        <begin position="619"/>
        <end position="651"/>
    </location>
</feature>
<feature type="domain" description="EGF-like" evidence="3">
    <location>
        <begin position="938"/>
        <end position="979"/>
    </location>
</feature>
<feature type="domain" description="EGF-like" evidence="3">
    <location>
        <begin position="877"/>
        <end position="907"/>
    </location>
</feature>
<dbReference type="InterPro" id="IPR006212">
    <property type="entry name" value="Furin_repeat"/>
</dbReference>
<evidence type="ECO:0000313" key="4">
    <source>
        <dbReference type="EMBL" id="CAD8162401.1"/>
    </source>
</evidence>
<feature type="domain" description="EGF-like" evidence="3">
    <location>
        <begin position="1567"/>
        <end position="1606"/>
    </location>
</feature>
<keyword evidence="5" id="KW-1185">Reference proteome</keyword>
<feature type="chain" id="PRO_5035833817" description="EGF-like domain-containing protein" evidence="2">
    <location>
        <begin position="19"/>
        <end position="1940"/>
    </location>
</feature>
<feature type="domain" description="EGF-like" evidence="3">
    <location>
        <begin position="781"/>
        <end position="810"/>
    </location>
</feature>
<feature type="domain" description="EGF-like" evidence="3">
    <location>
        <begin position="338"/>
        <end position="371"/>
    </location>
</feature>
<dbReference type="InterPro" id="IPR000742">
    <property type="entry name" value="EGF"/>
</dbReference>
<dbReference type="EMBL" id="CAJJDP010000041">
    <property type="protein sequence ID" value="CAD8162401.1"/>
    <property type="molecule type" value="Genomic_DNA"/>
</dbReference>
<accession>A0A8S1UB13</accession>
<feature type="domain" description="EGF-like" evidence="3">
    <location>
        <begin position="305"/>
        <end position="337"/>
    </location>
</feature>
<feature type="domain" description="EGF-like" evidence="3">
    <location>
        <begin position="1679"/>
        <end position="1718"/>
    </location>
</feature>
<reference evidence="4" key="1">
    <citation type="submission" date="2021-01" db="EMBL/GenBank/DDBJ databases">
        <authorList>
            <consortium name="Genoscope - CEA"/>
            <person name="William W."/>
        </authorList>
    </citation>
    <scope>NUCLEOTIDE SEQUENCE</scope>
</reference>